<proteinExistence type="predicted"/>
<name>A0A2A6D202_PRIPA</name>
<keyword evidence="2" id="KW-1185">Reference proteome</keyword>
<accession>A0A2A6D202</accession>
<dbReference type="Proteomes" id="UP000005239">
    <property type="component" value="Unassembled WGS sequence"/>
</dbReference>
<protein>
    <submittedName>
        <fullName evidence="1">Uncharacterized protein</fullName>
    </submittedName>
</protein>
<sequence>MPWPSHQPTLTVPYRETYKAVNLNAPPSEQTDGLDLPFNDISTLRFFYNIGVQQSRAILLSQLHYKLAIGLSNQPAGVASEGSQLSSYTESNQTSLDSSMFSWPCSDLMNVPCE</sequence>
<evidence type="ECO:0000313" key="2">
    <source>
        <dbReference type="Proteomes" id="UP000005239"/>
    </source>
</evidence>
<reference evidence="1" key="2">
    <citation type="submission" date="2022-06" db="UniProtKB">
        <authorList>
            <consortium name="EnsemblMetazoa"/>
        </authorList>
    </citation>
    <scope>IDENTIFICATION</scope>
    <source>
        <strain evidence="1">PS312</strain>
    </source>
</reference>
<dbReference type="OrthoDB" id="10017659at2759"/>
<accession>A0A8R1UZ34</accession>
<reference evidence="2" key="1">
    <citation type="journal article" date="2008" name="Nat. Genet.">
        <title>The Pristionchus pacificus genome provides a unique perspective on nematode lifestyle and parasitism.</title>
        <authorList>
            <person name="Dieterich C."/>
            <person name="Clifton S.W."/>
            <person name="Schuster L.N."/>
            <person name="Chinwalla A."/>
            <person name="Delehaunty K."/>
            <person name="Dinkelacker I."/>
            <person name="Fulton L."/>
            <person name="Fulton R."/>
            <person name="Godfrey J."/>
            <person name="Minx P."/>
            <person name="Mitreva M."/>
            <person name="Roeseler W."/>
            <person name="Tian H."/>
            <person name="Witte H."/>
            <person name="Yang S.P."/>
            <person name="Wilson R.K."/>
            <person name="Sommer R.J."/>
        </authorList>
    </citation>
    <scope>NUCLEOTIDE SEQUENCE [LARGE SCALE GENOMIC DNA]</scope>
    <source>
        <strain evidence="2">PS312</strain>
    </source>
</reference>
<organism evidence="1 2">
    <name type="scientific">Pristionchus pacificus</name>
    <name type="common">Parasitic nematode worm</name>
    <dbReference type="NCBI Taxonomy" id="54126"/>
    <lineage>
        <taxon>Eukaryota</taxon>
        <taxon>Metazoa</taxon>
        <taxon>Ecdysozoa</taxon>
        <taxon>Nematoda</taxon>
        <taxon>Chromadorea</taxon>
        <taxon>Rhabditida</taxon>
        <taxon>Rhabditina</taxon>
        <taxon>Diplogasteromorpha</taxon>
        <taxon>Diplogasteroidea</taxon>
        <taxon>Neodiplogasteridae</taxon>
        <taxon>Pristionchus</taxon>
    </lineage>
</organism>
<evidence type="ECO:0000313" key="1">
    <source>
        <dbReference type="EnsemblMetazoa" id="PPA42428.1"/>
    </source>
</evidence>
<dbReference type="AlphaFoldDB" id="A0A2A6D202"/>
<dbReference type="EnsemblMetazoa" id="PPA42428.1">
    <property type="protein sequence ID" value="PPA42428.1"/>
    <property type="gene ID" value="WBGene00280797"/>
</dbReference>
<gene>
    <name evidence="1" type="primary">WBGene00280797</name>
</gene>